<dbReference type="RefSeq" id="WP_184155035.1">
    <property type="nucleotide sequence ID" value="NZ_JACHKA010000001.1"/>
</dbReference>
<reference evidence="1 2" key="1">
    <citation type="submission" date="2020-08" db="EMBL/GenBank/DDBJ databases">
        <title>Exploring microbial biodiversity for novel pathways involved in the catabolism of aromatic compounds derived from lignin.</title>
        <authorList>
            <person name="Elkins J."/>
        </authorList>
    </citation>
    <scope>NUCLEOTIDE SEQUENCE [LARGE SCALE GENOMIC DNA]</scope>
    <source>
        <strain evidence="1 2">B1D3A</strain>
    </source>
</reference>
<dbReference type="Proteomes" id="UP001138540">
    <property type="component" value="Unassembled WGS sequence"/>
</dbReference>
<dbReference type="EMBL" id="JACHKA010000001">
    <property type="protein sequence ID" value="MBB5986935.1"/>
    <property type="molecule type" value="Genomic_DNA"/>
</dbReference>
<sequence>MHDMRRARQDLIADVWLYPTDQGGKSQSVFSGWDCPCKTTLDPEEPAWDGWPILGEVELCPGETGRFGWMFLSGDQAASQMRQAGKFYLWEGRIIGEAVVVTE</sequence>
<gene>
    <name evidence="1" type="ORF">HNP60_002909</name>
</gene>
<proteinExistence type="predicted"/>
<evidence type="ECO:0000313" key="2">
    <source>
        <dbReference type="Proteomes" id="UP001138540"/>
    </source>
</evidence>
<protein>
    <submittedName>
        <fullName evidence="1">Uncharacterized protein</fullName>
    </submittedName>
</protein>
<name>A0ABR6NI20_9SPHN</name>
<organism evidence="1 2">
    <name type="scientific">Sphingobium lignivorans</name>
    <dbReference type="NCBI Taxonomy" id="2735886"/>
    <lineage>
        <taxon>Bacteria</taxon>
        <taxon>Pseudomonadati</taxon>
        <taxon>Pseudomonadota</taxon>
        <taxon>Alphaproteobacteria</taxon>
        <taxon>Sphingomonadales</taxon>
        <taxon>Sphingomonadaceae</taxon>
        <taxon>Sphingobium</taxon>
    </lineage>
</organism>
<evidence type="ECO:0000313" key="1">
    <source>
        <dbReference type="EMBL" id="MBB5986935.1"/>
    </source>
</evidence>
<accession>A0ABR6NI20</accession>
<keyword evidence="2" id="KW-1185">Reference proteome</keyword>
<comment type="caution">
    <text evidence="1">The sequence shown here is derived from an EMBL/GenBank/DDBJ whole genome shotgun (WGS) entry which is preliminary data.</text>
</comment>